<proteinExistence type="predicted"/>
<reference evidence="2 3" key="1">
    <citation type="submission" date="2016-10" db="EMBL/GenBank/DDBJ databases">
        <title>Rodentibacter gen. nov. and new species.</title>
        <authorList>
            <person name="Christensen H."/>
        </authorList>
    </citation>
    <scope>NUCLEOTIDE SEQUENCE [LARGE SCALE GENOMIC DNA]</scope>
    <source>
        <strain evidence="2 3">Ppn418</strain>
    </source>
</reference>
<keyword evidence="3" id="KW-1185">Reference proteome</keyword>
<keyword evidence="1" id="KW-0732">Signal</keyword>
<feature type="chain" id="PRO_5012821607" description="Sel1 repeat family protein" evidence="1">
    <location>
        <begin position="20"/>
        <end position="366"/>
    </location>
</feature>
<dbReference type="STRING" id="1908257.BKK47_09570"/>
<dbReference type="PANTHER" id="PTHR11102:SF160">
    <property type="entry name" value="ERAD-ASSOCIATED E3 UBIQUITIN-PROTEIN LIGASE COMPONENT HRD3"/>
    <property type="match status" value="1"/>
</dbReference>
<dbReference type="PANTHER" id="PTHR11102">
    <property type="entry name" value="SEL-1-LIKE PROTEIN"/>
    <property type="match status" value="1"/>
</dbReference>
<sequence length="366" mass="41030">MKLFFSSILYFLFSSAVYANNLNCENFLQEKNITYDTFEGQEIYRQGIEYYNQAYGDDDNTKIAFCLFTDAKEKSVPDAEAMLSEFYQLGYIVDKDLNEAILLAKKAYKKGSILSLNQLGIYYGEKKDFIKSAQYYQKAIDEGDLDVAKANLGFLYFTGRGVEKNIDKAVELTKSALSTDNNRVKSMALANLGGFYYALGLNKEAFQWTEQGALLGNVTAETNLGFFFGHGIGATPNKEQALYWLNKAVAQNHLEALFILGTMYSKGTVAIKKDLSLAYHYYMEAAEKGHSMAKNNLASMLIKGRGVSKDDKKALALYLDAANDGNVLSMYALHQIYSQGTEHISKDTKKAQYWLNKAKQNGLVLE</sequence>
<dbReference type="InterPro" id="IPR006597">
    <property type="entry name" value="Sel1-like"/>
</dbReference>
<comment type="caution">
    <text evidence="2">The sequence shown here is derived from an EMBL/GenBank/DDBJ whole genome shotgun (WGS) entry which is preliminary data.</text>
</comment>
<dbReference type="RefSeq" id="WP_077494651.1">
    <property type="nucleotide sequence ID" value="NZ_MLHG01000068.1"/>
</dbReference>
<dbReference type="Pfam" id="PF08238">
    <property type="entry name" value="Sel1"/>
    <property type="match status" value="8"/>
</dbReference>
<dbReference type="Proteomes" id="UP000189426">
    <property type="component" value="Unassembled WGS sequence"/>
</dbReference>
<evidence type="ECO:0000313" key="3">
    <source>
        <dbReference type="Proteomes" id="UP000189426"/>
    </source>
</evidence>
<feature type="signal peptide" evidence="1">
    <location>
        <begin position="1"/>
        <end position="19"/>
    </location>
</feature>
<dbReference type="InterPro" id="IPR011990">
    <property type="entry name" value="TPR-like_helical_dom_sf"/>
</dbReference>
<evidence type="ECO:0000256" key="1">
    <source>
        <dbReference type="SAM" id="SignalP"/>
    </source>
</evidence>
<dbReference type="EMBL" id="MLHG01000068">
    <property type="protein sequence ID" value="OOF38331.1"/>
    <property type="molecule type" value="Genomic_DNA"/>
</dbReference>
<dbReference type="AlphaFoldDB" id="A0A1V3ID12"/>
<organism evidence="2 3">
    <name type="scientific">Rodentibacter mrazii</name>
    <dbReference type="NCBI Taxonomy" id="1908257"/>
    <lineage>
        <taxon>Bacteria</taxon>
        <taxon>Pseudomonadati</taxon>
        <taxon>Pseudomonadota</taxon>
        <taxon>Gammaproteobacteria</taxon>
        <taxon>Pasteurellales</taxon>
        <taxon>Pasteurellaceae</taxon>
        <taxon>Rodentibacter</taxon>
    </lineage>
</organism>
<protein>
    <recommendedName>
        <fullName evidence="4">Sel1 repeat family protein</fullName>
    </recommendedName>
</protein>
<dbReference type="SUPFAM" id="SSF81901">
    <property type="entry name" value="HCP-like"/>
    <property type="match status" value="2"/>
</dbReference>
<accession>A0A1V3ID12</accession>
<dbReference type="Gene3D" id="1.25.40.10">
    <property type="entry name" value="Tetratricopeptide repeat domain"/>
    <property type="match status" value="2"/>
</dbReference>
<name>A0A1V3ID12_9PAST</name>
<dbReference type="SMART" id="SM00671">
    <property type="entry name" value="SEL1"/>
    <property type="match status" value="8"/>
</dbReference>
<dbReference type="InterPro" id="IPR050767">
    <property type="entry name" value="Sel1_AlgK"/>
</dbReference>
<gene>
    <name evidence="2" type="ORF">BKK47_09570</name>
</gene>
<evidence type="ECO:0000313" key="2">
    <source>
        <dbReference type="EMBL" id="OOF38331.1"/>
    </source>
</evidence>
<evidence type="ECO:0008006" key="4">
    <source>
        <dbReference type="Google" id="ProtNLM"/>
    </source>
</evidence>